<keyword evidence="2" id="KW-1185">Reference proteome</keyword>
<dbReference type="AlphaFoldDB" id="A0A9J5ZH37"/>
<proteinExistence type="predicted"/>
<dbReference type="Proteomes" id="UP000824120">
    <property type="component" value="Chromosome 4"/>
</dbReference>
<evidence type="ECO:0000313" key="1">
    <source>
        <dbReference type="EMBL" id="KAG5611994.1"/>
    </source>
</evidence>
<gene>
    <name evidence="1" type="ORF">H5410_023275</name>
</gene>
<protein>
    <submittedName>
        <fullName evidence="1">Uncharacterized protein</fullName>
    </submittedName>
</protein>
<reference evidence="1 2" key="1">
    <citation type="submission" date="2020-09" db="EMBL/GenBank/DDBJ databases">
        <title>De no assembly of potato wild relative species, Solanum commersonii.</title>
        <authorList>
            <person name="Cho K."/>
        </authorList>
    </citation>
    <scope>NUCLEOTIDE SEQUENCE [LARGE SCALE GENOMIC DNA]</scope>
    <source>
        <strain evidence="1">LZ3.2</strain>
        <tissue evidence="1">Leaf</tissue>
    </source>
</reference>
<name>A0A9J5ZH37_SOLCO</name>
<evidence type="ECO:0000313" key="2">
    <source>
        <dbReference type="Proteomes" id="UP000824120"/>
    </source>
</evidence>
<sequence>MRLSEKRGWQFCSRCVMCEREAKSMAICSFHCKAALSLWNKFLALLGVKWAEGIGSERRNEQWRTIHLLAYGGLCGKKEI</sequence>
<dbReference type="EMBL" id="JACXVP010000004">
    <property type="protein sequence ID" value="KAG5611994.1"/>
    <property type="molecule type" value="Genomic_DNA"/>
</dbReference>
<comment type="caution">
    <text evidence="1">The sequence shown here is derived from an EMBL/GenBank/DDBJ whole genome shotgun (WGS) entry which is preliminary data.</text>
</comment>
<accession>A0A9J5ZH37</accession>
<dbReference type="OrthoDB" id="1705419at2759"/>
<organism evidence="1 2">
    <name type="scientific">Solanum commersonii</name>
    <name type="common">Commerson's wild potato</name>
    <name type="synonym">Commerson's nightshade</name>
    <dbReference type="NCBI Taxonomy" id="4109"/>
    <lineage>
        <taxon>Eukaryota</taxon>
        <taxon>Viridiplantae</taxon>
        <taxon>Streptophyta</taxon>
        <taxon>Embryophyta</taxon>
        <taxon>Tracheophyta</taxon>
        <taxon>Spermatophyta</taxon>
        <taxon>Magnoliopsida</taxon>
        <taxon>eudicotyledons</taxon>
        <taxon>Gunneridae</taxon>
        <taxon>Pentapetalae</taxon>
        <taxon>asterids</taxon>
        <taxon>lamiids</taxon>
        <taxon>Solanales</taxon>
        <taxon>Solanaceae</taxon>
        <taxon>Solanoideae</taxon>
        <taxon>Solaneae</taxon>
        <taxon>Solanum</taxon>
    </lineage>
</organism>